<dbReference type="InterPro" id="IPR001128">
    <property type="entry name" value="Cyt_P450"/>
</dbReference>
<dbReference type="OrthoDB" id="3934656at2759"/>
<dbReference type="GO" id="GO:0016705">
    <property type="term" value="F:oxidoreductase activity, acting on paired donors, with incorporation or reduction of molecular oxygen"/>
    <property type="evidence" value="ECO:0007669"/>
    <property type="project" value="InterPro"/>
</dbReference>
<evidence type="ECO:0000313" key="3">
    <source>
        <dbReference type="Proteomes" id="UP000053617"/>
    </source>
</evidence>
<gene>
    <name evidence="2" type="ORF">Z518_10839</name>
</gene>
<dbReference type="RefSeq" id="XP_013267124.1">
    <property type="nucleotide sequence ID" value="XM_013411670.1"/>
</dbReference>
<dbReference type="EMBL" id="KN847484">
    <property type="protein sequence ID" value="KIW99911.1"/>
    <property type="molecule type" value="Genomic_DNA"/>
</dbReference>
<dbReference type="STRING" id="1442369.A0A0D2FCU9"/>
<proteinExistence type="predicted"/>
<dbReference type="Pfam" id="PF00067">
    <property type="entry name" value="p450"/>
    <property type="match status" value="1"/>
</dbReference>
<dbReference type="InterPro" id="IPR050121">
    <property type="entry name" value="Cytochrome_P450_monoxygenase"/>
</dbReference>
<dbReference type="GeneID" id="25298910"/>
<dbReference type="PANTHER" id="PTHR24305:SF168">
    <property type="entry name" value="P450, PUTATIVE (EUROFUNG)-RELATED"/>
    <property type="match status" value="1"/>
</dbReference>
<dbReference type="InterPro" id="IPR036396">
    <property type="entry name" value="Cyt_P450_sf"/>
</dbReference>
<organism evidence="2 3">
    <name type="scientific">Rhinocladiella mackenziei CBS 650.93</name>
    <dbReference type="NCBI Taxonomy" id="1442369"/>
    <lineage>
        <taxon>Eukaryota</taxon>
        <taxon>Fungi</taxon>
        <taxon>Dikarya</taxon>
        <taxon>Ascomycota</taxon>
        <taxon>Pezizomycotina</taxon>
        <taxon>Eurotiomycetes</taxon>
        <taxon>Chaetothyriomycetidae</taxon>
        <taxon>Chaetothyriales</taxon>
        <taxon>Herpotrichiellaceae</taxon>
        <taxon>Rhinocladiella</taxon>
    </lineage>
</organism>
<dbReference type="VEuPathDB" id="FungiDB:Z518_10839"/>
<keyword evidence="3" id="KW-1185">Reference proteome</keyword>
<evidence type="ECO:0000313" key="2">
    <source>
        <dbReference type="EMBL" id="KIW99911.1"/>
    </source>
</evidence>
<dbReference type="GO" id="GO:0004497">
    <property type="term" value="F:monooxygenase activity"/>
    <property type="evidence" value="ECO:0007669"/>
    <property type="project" value="InterPro"/>
</dbReference>
<name>A0A0D2FCU9_9EURO</name>
<sequence length="360" mass="39370">MASLQNLLSPSIGAISLLTLFCSYIFIGAVVNYRKLSQFNGPPLAGYSRFWLFWQAVNARVNTAEFEALRKYGSVCRIGPDLLLTDDPDIVRHMNAPGSRWIRSEWYDAMRLDPRLDSVFSTRDEKVHADLRAKEAGGVNIDTLEPDIDARVVDLVNLIKTTYDGITMDFSDVARFFTLDVLSTVAFGAPFGILAAAGPKETDKVGMGPVLAIARKAVAERYDPDPKAKKDMLGYFVDKGLNQLQCEVEANLQIVAGSDSTTTVPRSAMFLLTGSPSAYGKLRAEIDGAIGAGKMSFPVIKYSEAQKLPYLHACIWESLRVYPPLFGLKSKLAPPGGETMKGIFFPEGTEVGSCDAAMCR</sequence>
<keyword evidence="1" id="KW-1133">Transmembrane helix</keyword>
<dbReference type="SUPFAM" id="SSF48264">
    <property type="entry name" value="Cytochrome P450"/>
    <property type="match status" value="1"/>
</dbReference>
<accession>A0A0D2FCU9</accession>
<dbReference type="GO" id="GO:0005506">
    <property type="term" value="F:iron ion binding"/>
    <property type="evidence" value="ECO:0007669"/>
    <property type="project" value="InterPro"/>
</dbReference>
<keyword evidence="1" id="KW-0812">Transmembrane</keyword>
<evidence type="ECO:0000256" key="1">
    <source>
        <dbReference type="SAM" id="Phobius"/>
    </source>
</evidence>
<dbReference type="PANTHER" id="PTHR24305">
    <property type="entry name" value="CYTOCHROME P450"/>
    <property type="match status" value="1"/>
</dbReference>
<dbReference type="AlphaFoldDB" id="A0A0D2FCU9"/>
<keyword evidence="1" id="KW-0472">Membrane</keyword>
<evidence type="ECO:0008006" key="4">
    <source>
        <dbReference type="Google" id="ProtNLM"/>
    </source>
</evidence>
<dbReference type="Proteomes" id="UP000053617">
    <property type="component" value="Unassembled WGS sequence"/>
</dbReference>
<protein>
    <recommendedName>
        <fullName evidence="4">Cytochrome P450</fullName>
    </recommendedName>
</protein>
<reference evidence="2 3" key="1">
    <citation type="submission" date="2015-01" db="EMBL/GenBank/DDBJ databases">
        <title>The Genome Sequence of Rhinocladiella mackenzie CBS 650.93.</title>
        <authorList>
            <consortium name="The Broad Institute Genomics Platform"/>
            <person name="Cuomo C."/>
            <person name="de Hoog S."/>
            <person name="Gorbushina A."/>
            <person name="Stielow B."/>
            <person name="Teixiera M."/>
            <person name="Abouelleil A."/>
            <person name="Chapman S.B."/>
            <person name="Priest M."/>
            <person name="Young S.K."/>
            <person name="Wortman J."/>
            <person name="Nusbaum C."/>
            <person name="Birren B."/>
        </authorList>
    </citation>
    <scope>NUCLEOTIDE SEQUENCE [LARGE SCALE GENOMIC DNA]</scope>
    <source>
        <strain evidence="2 3">CBS 650.93</strain>
    </source>
</reference>
<dbReference type="GO" id="GO:0020037">
    <property type="term" value="F:heme binding"/>
    <property type="evidence" value="ECO:0007669"/>
    <property type="project" value="InterPro"/>
</dbReference>
<dbReference type="HOGENOM" id="CLU_001570_14_0_1"/>
<dbReference type="Gene3D" id="1.10.630.10">
    <property type="entry name" value="Cytochrome P450"/>
    <property type="match status" value="1"/>
</dbReference>
<feature type="transmembrane region" description="Helical" evidence="1">
    <location>
        <begin position="12"/>
        <end position="33"/>
    </location>
</feature>